<dbReference type="EMBL" id="MHQY01000033">
    <property type="protein sequence ID" value="OHA13145.1"/>
    <property type="molecule type" value="Genomic_DNA"/>
</dbReference>
<dbReference type="AlphaFoldDB" id="A0A1G2LNG3"/>
<sequence length="64" mass="7287">MERLTKDSPLDSTKLLYQKVNKKKIREEIPDLQSPNCVSVVSIIIIANLYYLSRVCLSATNFKG</sequence>
<organism evidence="1 2">
    <name type="scientific">Candidatus Sungbacteria bacterium RIFCSPLOWO2_12_FULL_41_11</name>
    <dbReference type="NCBI Taxonomy" id="1802286"/>
    <lineage>
        <taxon>Bacteria</taxon>
        <taxon>Candidatus Sungiibacteriota</taxon>
    </lineage>
</organism>
<evidence type="ECO:0000313" key="2">
    <source>
        <dbReference type="Proteomes" id="UP000177171"/>
    </source>
</evidence>
<dbReference type="Proteomes" id="UP000177171">
    <property type="component" value="Unassembled WGS sequence"/>
</dbReference>
<reference evidence="1 2" key="1">
    <citation type="journal article" date="2016" name="Nat. Commun.">
        <title>Thousands of microbial genomes shed light on interconnected biogeochemical processes in an aquifer system.</title>
        <authorList>
            <person name="Anantharaman K."/>
            <person name="Brown C.T."/>
            <person name="Hug L.A."/>
            <person name="Sharon I."/>
            <person name="Castelle C.J."/>
            <person name="Probst A.J."/>
            <person name="Thomas B.C."/>
            <person name="Singh A."/>
            <person name="Wilkins M.J."/>
            <person name="Karaoz U."/>
            <person name="Brodie E.L."/>
            <person name="Williams K.H."/>
            <person name="Hubbard S.S."/>
            <person name="Banfield J.F."/>
        </authorList>
    </citation>
    <scope>NUCLEOTIDE SEQUENCE [LARGE SCALE GENOMIC DNA]</scope>
</reference>
<name>A0A1G2LNG3_9BACT</name>
<accession>A0A1G2LNG3</accession>
<evidence type="ECO:0000313" key="1">
    <source>
        <dbReference type="EMBL" id="OHA13145.1"/>
    </source>
</evidence>
<gene>
    <name evidence="1" type="ORF">A3G49_02155</name>
</gene>
<protein>
    <submittedName>
        <fullName evidence="1">Uncharacterized protein</fullName>
    </submittedName>
</protein>
<proteinExistence type="predicted"/>
<comment type="caution">
    <text evidence="1">The sequence shown here is derived from an EMBL/GenBank/DDBJ whole genome shotgun (WGS) entry which is preliminary data.</text>
</comment>